<evidence type="ECO:0000313" key="2">
    <source>
        <dbReference type="EMBL" id="GAA4024332.1"/>
    </source>
</evidence>
<protein>
    <submittedName>
        <fullName evidence="2">Uncharacterized protein</fullName>
    </submittedName>
</protein>
<name>A0ABP7TCS0_9SPHN</name>
<proteinExistence type="predicted"/>
<organism evidence="2 3">
    <name type="scientific">Sphingomonas swuensis</name>
    <dbReference type="NCBI Taxonomy" id="977800"/>
    <lineage>
        <taxon>Bacteria</taxon>
        <taxon>Pseudomonadati</taxon>
        <taxon>Pseudomonadota</taxon>
        <taxon>Alphaproteobacteria</taxon>
        <taxon>Sphingomonadales</taxon>
        <taxon>Sphingomonadaceae</taxon>
        <taxon>Sphingomonas</taxon>
    </lineage>
</organism>
<keyword evidence="3" id="KW-1185">Reference proteome</keyword>
<feature type="region of interest" description="Disordered" evidence="1">
    <location>
        <begin position="1"/>
        <end position="38"/>
    </location>
</feature>
<reference evidence="3" key="1">
    <citation type="journal article" date="2019" name="Int. J. Syst. Evol. Microbiol.">
        <title>The Global Catalogue of Microorganisms (GCM) 10K type strain sequencing project: providing services to taxonomists for standard genome sequencing and annotation.</title>
        <authorList>
            <consortium name="The Broad Institute Genomics Platform"/>
            <consortium name="The Broad Institute Genome Sequencing Center for Infectious Disease"/>
            <person name="Wu L."/>
            <person name="Ma J."/>
        </authorList>
    </citation>
    <scope>NUCLEOTIDE SEQUENCE [LARGE SCALE GENOMIC DNA]</scope>
    <source>
        <strain evidence="3">JCM 17563</strain>
    </source>
</reference>
<feature type="compositionally biased region" description="Basic and acidic residues" evidence="1">
    <location>
        <begin position="1"/>
        <end position="18"/>
    </location>
</feature>
<dbReference type="EMBL" id="BAABBQ010000001">
    <property type="protein sequence ID" value="GAA4024332.1"/>
    <property type="molecule type" value="Genomic_DNA"/>
</dbReference>
<dbReference type="Proteomes" id="UP001500235">
    <property type="component" value="Unassembled WGS sequence"/>
</dbReference>
<evidence type="ECO:0000313" key="3">
    <source>
        <dbReference type="Proteomes" id="UP001500235"/>
    </source>
</evidence>
<accession>A0ABP7TCS0</accession>
<sequence length="85" mass="9570">MSRDLGGDPWACEERDPFASDGKQPADEAADAAGTRDHDVTVHGGVMLALIPVDKKDARRKRCPAMAQSWHNWRNTQAAARWRWR</sequence>
<evidence type="ECO:0000256" key="1">
    <source>
        <dbReference type="SAM" id="MobiDB-lite"/>
    </source>
</evidence>
<gene>
    <name evidence="2" type="ORF">GCM10022280_26500</name>
</gene>
<comment type="caution">
    <text evidence="2">The sequence shown here is derived from an EMBL/GenBank/DDBJ whole genome shotgun (WGS) entry which is preliminary data.</text>
</comment>